<keyword evidence="1" id="KW-0812">Transmembrane</keyword>
<evidence type="ECO:0000256" key="1">
    <source>
        <dbReference type="SAM" id="Phobius"/>
    </source>
</evidence>
<evidence type="ECO:0000313" key="3">
    <source>
        <dbReference type="Proteomes" id="UP001321473"/>
    </source>
</evidence>
<dbReference type="EMBL" id="JARKHS020032384">
    <property type="protein sequence ID" value="KAK8760089.1"/>
    <property type="molecule type" value="Genomic_DNA"/>
</dbReference>
<sequence length="77" mass="8005">MHLLPDAGRVRRFEPAIEFLVAPGISPPLASEQTPPPDGQFRKAIISALWCAVLGAVGAAAVGRLRHNSGSATPVPP</sequence>
<name>A0AAQ4DC99_AMBAM</name>
<keyword evidence="3" id="KW-1185">Reference proteome</keyword>
<reference evidence="2 3" key="1">
    <citation type="journal article" date="2023" name="Arcadia Sci">
        <title>De novo assembly of a long-read Amblyomma americanum tick genome.</title>
        <authorList>
            <person name="Chou S."/>
            <person name="Poskanzer K.E."/>
            <person name="Rollins M."/>
            <person name="Thuy-Boun P.S."/>
        </authorList>
    </citation>
    <scope>NUCLEOTIDE SEQUENCE [LARGE SCALE GENOMIC DNA]</scope>
    <source>
        <strain evidence="2">F_SG_1</strain>
        <tissue evidence="2">Salivary glands</tissue>
    </source>
</reference>
<evidence type="ECO:0000313" key="2">
    <source>
        <dbReference type="EMBL" id="KAK8760089.1"/>
    </source>
</evidence>
<comment type="caution">
    <text evidence="2">The sequence shown here is derived from an EMBL/GenBank/DDBJ whole genome shotgun (WGS) entry which is preliminary data.</text>
</comment>
<keyword evidence="1" id="KW-1133">Transmembrane helix</keyword>
<dbReference type="Proteomes" id="UP001321473">
    <property type="component" value="Unassembled WGS sequence"/>
</dbReference>
<proteinExistence type="predicted"/>
<accession>A0AAQ4DC99</accession>
<protein>
    <submittedName>
        <fullName evidence="2">Uncharacterized protein</fullName>
    </submittedName>
</protein>
<dbReference type="AlphaFoldDB" id="A0AAQ4DC99"/>
<keyword evidence="1" id="KW-0472">Membrane</keyword>
<feature type="transmembrane region" description="Helical" evidence="1">
    <location>
        <begin position="44"/>
        <end position="62"/>
    </location>
</feature>
<organism evidence="2 3">
    <name type="scientific">Amblyomma americanum</name>
    <name type="common">Lone star tick</name>
    <dbReference type="NCBI Taxonomy" id="6943"/>
    <lineage>
        <taxon>Eukaryota</taxon>
        <taxon>Metazoa</taxon>
        <taxon>Ecdysozoa</taxon>
        <taxon>Arthropoda</taxon>
        <taxon>Chelicerata</taxon>
        <taxon>Arachnida</taxon>
        <taxon>Acari</taxon>
        <taxon>Parasitiformes</taxon>
        <taxon>Ixodida</taxon>
        <taxon>Ixodoidea</taxon>
        <taxon>Ixodidae</taxon>
        <taxon>Amblyomminae</taxon>
        <taxon>Amblyomma</taxon>
    </lineage>
</organism>
<gene>
    <name evidence="2" type="ORF">V5799_028644</name>
</gene>